<evidence type="ECO:0000313" key="4">
    <source>
        <dbReference type="Proteomes" id="UP000031586"/>
    </source>
</evidence>
<sequence>MILKRTLSRIAFKSAIALFATLSCLTQVQAQEDKLTVINSYIDDLFTYNKAMGSFTILDKGNVVLDKQTGYSNRKVGLLASRGYVPADSSSPYKVASISKTMTATMVMQLIEANKLSLDTKLNDFFPEISNAEHISIRDLLQHRSGLVNFIDEPDFLSYYTKPQTQAQMMARLAALPSNFPPGSQYEYSNANYLLLGYIIEKVTGKSFDEVLRAQITQPLNLTHTQYCLDLKACDVHIASFYYWNNAWVAITPHWSPTVTGAAASITSTTLDVSRFIRAMFQGELLPKETVQMMSKEYFGIYSPEYSQLERYGHDGILEGYRSSMLYFPKQDVAIVISINGLHETYDDIVRNIVGLYFDEKVELPDYDRPNMTMNEGQLKAFTGTYKALDGKKVVEVFIDDGALKAQMVGQPSFTFIPMTENEFENKAFGIILTFSPVKNEQGKTNNVKAKSGNHTETYYRLRSSK</sequence>
<evidence type="ECO:0000256" key="1">
    <source>
        <dbReference type="SAM" id="SignalP"/>
    </source>
</evidence>
<evidence type="ECO:0000259" key="2">
    <source>
        <dbReference type="Pfam" id="PF00144"/>
    </source>
</evidence>
<protein>
    <submittedName>
        <fullName evidence="3">Beta-lactamase</fullName>
    </submittedName>
</protein>
<name>A0A0C1ZCK0_9VIBR</name>
<proteinExistence type="predicted"/>
<dbReference type="PANTHER" id="PTHR46825:SF9">
    <property type="entry name" value="BETA-LACTAMASE-RELATED DOMAIN-CONTAINING PROTEIN"/>
    <property type="match status" value="1"/>
</dbReference>
<dbReference type="Gene3D" id="3.40.710.10">
    <property type="entry name" value="DD-peptidase/beta-lactamase superfamily"/>
    <property type="match status" value="1"/>
</dbReference>
<dbReference type="PANTHER" id="PTHR46825">
    <property type="entry name" value="D-ALANYL-D-ALANINE-CARBOXYPEPTIDASE/ENDOPEPTIDASE AMPH"/>
    <property type="match status" value="1"/>
</dbReference>
<dbReference type="Pfam" id="PF00144">
    <property type="entry name" value="Beta-lactamase"/>
    <property type="match status" value="1"/>
</dbReference>
<dbReference type="InterPro" id="IPR012338">
    <property type="entry name" value="Beta-lactam/transpept-like"/>
</dbReference>
<feature type="signal peptide" evidence="1">
    <location>
        <begin position="1"/>
        <end position="30"/>
    </location>
</feature>
<gene>
    <name evidence="3" type="ORF">H735_07360</name>
</gene>
<organism evidence="3 4">
    <name type="scientific">Vibrio owensii CAIM 1854 = LMG 25443</name>
    <dbReference type="NCBI Taxonomy" id="1229493"/>
    <lineage>
        <taxon>Bacteria</taxon>
        <taxon>Pseudomonadati</taxon>
        <taxon>Pseudomonadota</taxon>
        <taxon>Gammaproteobacteria</taxon>
        <taxon>Vibrionales</taxon>
        <taxon>Vibrionaceae</taxon>
        <taxon>Vibrio</taxon>
    </lineage>
</organism>
<feature type="chain" id="PRO_5005425222" evidence="1">
    <location>
        <begin position="31"/>
        <end position="466"/>
    </location>
</feature>
<dbReference type="Proteomes" id="UP000031586">
    <property type="component" value="Unassembled WGS sequence"/>
</dbReference>
<keyword evidence="1" id="KW-0732">Signal</keyword>
<dbReference type="AlphaFoldDB" id="A0A0C1ZCK0"/>
<evidence type="ECO:0000313" key="3">
    <source>
        <dbReference type="EMBL" id="KIF53779.1"/>
    </source>
</evidence>
<dbReference type="SUPFAM" id="SSF56601">
    <property type="entry name" value="beta-lactamase/transpeptidase-like"/>
    <property type="match status" value="1"/>
</dbReference>
<dbReference type="EMBL" id="JPRD01000012">
    <property type="protein sequence ID" value="KIF53779.1"/>
    <property type="molecule type" value="Genomic_DNA"/>
</dbReference>
<dbReference type="RefSeq" id="WP_020194043.1">
    <property type="nucleotide sequence ID" value="NZ_BAOH01000003.1"/>
</dbReference>
<dbReference type="PATRIC" id="fig|1229493.5.peg.557"/>
<dbReference type="PROSITE" id="PS51257">
    <property type="entry name" value="PROKAR_LIPOPROTEIN"/>
    <property type="match status" value="1"/>
</dbReference>
<comment type="caution">
    <text evidence="3">The sequence shown here is derived from an EMBL/GenBank/DDBJ whole genome shotgun (WGS) entry which is preliminary data.</text>
</comment>
<accession>A0A0C1ZCK0</accession>
<reference evidence="3 4" key="1">
    <citation type="submission" date="2014-07" db="EMBL/GenBank/DDBJ databases">
        <title>Unique and conserved regions in Vibrio harveyi and related species in comparison with the shrimp pathogen Vibrio harveyi CAIM 1792.</title>
        <authorList>
            <person name="Espinoza-Valles I."/>
            <person name="Vora G."/>
            <person name="Leekitcharoenphon P."/>
            <person name="Ussery D."/>
            <person name="Hoj L."/>
            <person name="Gomez-Gil B."/>
        </authorList>
    </citation>
    <scope>NUCLEOTIDE SEQUENCE [LARGE SCALE GENOMIC DNA]</scope>
    <source>
        <strain evidence="4">CAIM 1854 / LMG 25443</strain>
    </source>
</reference>
<dbReference type="InterPro" id="IPR050491">
    <property type="entry name" value="AmpC-like"/>
</dbReference>
<dbReference type="InterPro" id="IPR001466">
    <property type="entry name" value="Beta-lactam-related"/>
</dbReference>
<feature type="domain" description="Beta-lactamase-related" evidence="2">
    <location>
        <begin position="54"/>
        <end position="350"/>
    </location>
</feature>